<evidence type="ECO:0000256" key="1">
    <source>
        <dbReference type="SAM" id="MobiDB-lite"/>
    </source>
</evidence>
<keyword evidence="3" id="KW-1185">Reference proteome</keyword>
<feature type="compositionally biased region" description="Basic and acidic residues" evidence="1">
    <location>
        <begin position="359"/>
        <end position="371"/>
    </location>
</feature>
<organism evidence="2 3">
    <name type="scientific">Venturia nashicola</name>
    <dbReference type="NCBI Taxonomy" id="86259"/>
    <lineage>
        <taxon>Eukaryota</taxon>
        <taxon>Fungi</taxon>
        <taxon>Dikarya</taxon>
        <taxon>Ascomycota</taxon>
        <taxon>Pezizomycotina</taxon>
        <taxon>Dothideomycetes</taxon>
        <taxon>Pleosporomycetidae</taxon>
        <taxon>Venturiales</taxon>
        <taxon>Venturiaceae</taxon>
        <taxon>Venturia</taxon>
    </lineage>
</organism>
<reference evidence="2 3" key="1">
    <citation type="submission" date="2019-04" db="EMBL/GenBank/DDBJ databases">
        <title>High contiguity whole genome sequence and gene annotation resource for two Venturia nashicola isolates.</title>
        <authorList>
            <person name="Prokchorchik M."/>
            <person name="Won K."/>
            <person name="Lee Y."/>
            <person name="Choi E.D."/>
            <person name="Segonzac C."/>
            <person name="Sohn K.H."/>
        </authorList>
    </citation>
    <scope>NUCLEOTIDE SEQUENCE [LARGE SCALE GENOMIC DNA]</scope>
    <source>
        <strain evidence="2 3">PRI2</strain>
    </source>
</reference>
<evidence type="ECO:0000313" key="2">
    <source>
        <dbReference type="EMBL" id="TID15987.1"/>
    </source>
</evidence>
<feature type="region of interest" description="Disordered" evidence="1">
    <location>
        <begin position="354"/>
        <end position="381"/>
    </location>
</feature>
<dbReference type="Proteomes" id="UP000298493">
    <property type="component" value="Unassembled WGS sequence"/>
</dbReference>
<proteinExistence type="predicted"/>
<accession>A0A4Z1NS25</accession>
<gene>
    <name evidence="2" type="ORF">E6O75_ATG09045</name>
</gene>
<feature type="region of interest" description="Disordered" evidence="1">
    <location>
        <begin position="225"/>
        <end position="321"/>
    </location>
</feature>
<comment type="caution">
    <text evidence="2">The sequence shown here is derived from an EMBL/GenBank/DDBJ whole genome shotgun (WGS) entry which is preliminary data.</text>
</comment>
<evidence type="ECO:0008006" key="4">
    <source>
        <dbReference type="Google" id="ProtNLM"/>
    </source>
</evidence>
<evidence type="ECO:0000313" key="3">
    <source>
        <dbReference type="Proteomes" id="UP000298493"/>
    </source>
</evidence>
<name>A0A4Z1NS25_9PEZI</name>
<feature type="compositionally biased region" description="Low complexity" evidence="1">
    <location>
        <begin position="287"/>
        <end position="299"/>
    </location>
</feature>
<dbReference type="EMBL" id="SNSC02000019">
    <property type="protein sequence ID" value="TID15987.1"/>
    <property type="molecule type" value="Genomic_DNA"/>
</dbReference>
<sequence length="696" mass="78381">MISVGDTLMLSQASWRLSRAFTAGRANGPCEFREVESELVRLTKSLKLLAESLFLDHVETIISQTDHSTQAGIETVVRYCKRTLEDLESLIDDYQIVRKTRTSVGYAVERAWSPLVLSQFKTMAWTAEGGNLYNLRDRLHMHASTIAVIRQALESKFPDRVEWTVAPISEGIHNMVARKDVDTSEKIEEIERVVQSLVDQSPALGAAFDRVNSFSGNISALSLNMTGKNSENEGLKSKRPPPLLRRSSPLTQGLERNSSISNTSTVSSNNRPGNRSDSASSEPWATSSCSSVELSPVSCKPQLPSPKFTSSRRSDLTRSLPPFPPLLPPAIPGFIPILAPLRLRRSASDDQSIRLPPAKWDDGATVREHRPNSHVSSIRSTESAKFRRTPITISQQATFKKELFQNSAIYCDLRGKSVQYIKPAEEGQRPSESQIEEVMEDCRICVVRRKETYLSGRSRFTTSIWAFSDDRTVRFQHELPDLEDVIPFSSFFQEEKISITMSSTLTFHGIAYGSPPLKTTTSKWVNYIFEDEYASTSFQNTLFGRTLLDSYKTEKTTRTHDGFAGALSSTEQMCAMENLRLWEEEPSGAVMAMIHYSANFRDGYLTFYINDTDNPIKIKDDGGKTVRIKGLKIAMVDNEFMPPKRSQSFKQDGKKCNETKKWITGAKIEFDSLPEKVRFLDTVQDLQVRAVNLRLR</sequence>
<dbReference type="AlphaFoldDB" id="A0A4Z1NS25"/>
<protein>
    <recommendedName>
        <fullName evidence="4">Fungal N-terminal domain-containing protein</fullName>
    </recommendedName>
</protein>
<dbReference type="STRING" id="86259.A0A4Z1NS25"/>
<feature type="compositionally biased region" description="Low complexity" evidence="1">
    <location>
        <begin position="257"/>
        <end position="270"/>
    </location>
</feature>
<feature type="compositionally biased region" description="Polar residues" evidence="1">
    <location>
        <begin position="271"/>
        <end position="286"/>
    </location>
</feature>